<dbReference type="PANTHER" id="PTHR30371:SF4">
    <property type="entry name" value="SEC-INDEPENDENT PROTEIN TRANSLOCASE PROTEIN TATCD"/>
    <property type="match status" value="1"/>
</dbReference>
<comment type="function">
    <text evidence="5">Part of the twin-arginine translocation (Tat) system that transports large folded proteins containing a characteristic twin-arginine motif in their signal peptide across membranes.</text>
</comment>
<organism evidence="6 7">
    <name type="scientific">Paenibacillus sabuli</name>
    <dbReference type="NCBI Taxonomy" id="2772509"/>
    <lineage>
        <taxon>Bacteria</taxon>
        <taxon>Bacillati</taxon>
        <taxon>Bacillota</taxon>
        <taxon>Bacilli</taxon>
        <taxon>Bacillales</taxon>
        <taxon>Paenibacillaceae</taxon>
        <taxon>Paenibacillus</taxon>
    </lineage>
</organism>
<dbReference type="HAMAP" id="MF_00902">
    <property type="entry name" value="TatC"/>
    <property type="match status" value="1"/>
</dbReference>
<dbReference type="GO" id="GO:0009977">
    <property type="term" value="F:proton motive force dependent protein transmembrane transporter activity"/>
    <property type="evidence" value="ECO:0007669"/>
    <property type="project" value="TreeGrafter"/>
</dbReference>
<evidence type="ECO:0000256" key="2">
    <source>
        <dbReference type="ARBA" id="ARBA00022692"/>
    </source>
</evidence>
<dbReference type="InterPro" id="IPR019820">
    <property type="entry name" value="Sec-indep_translocase_CS"/>
</dbReference>
<dbReference type="NCBIfam" id="TIGR00945">
    <property type="entry name" value="tatC"/>
    <property type="match status" value="1"/>
</dbReference>
<dbReference type="PRINTS" id="PR01840">
    <property type="entry name" value="TATCFAMILY"/>
</dbReference>
<evidence type="ECO:0000256" key="5">
    <source>
        <dbReference type="HAMAP-Rule" id="MF_00902"/>
    </source>
</evidence>
<protein>
    <recommendedName>
        <fullName evidence="5">Sec-independent protein translocase protein TatC</fullName>
    </recommendedName>
</protein>
<dbReference type="EMBL" id="JACXIZ010000033">
    <property type="protein sequence ID" value="MBD2847163.1"/>
    <property type="molecule type" value="Genomic_DNA"/>
</dbReference>
<keyword evidence="3 5" id="KW-1133">Transmembrane helix</keyword>
<evidence type="ECO:0000256" key="1">
    <source>
        <dbReference type="ARBA" id="ARBA00004141"/>
    </source>
</evidence>
<comment type="subunit">
    <text evidence="5">Forms a complex with TatA.</text>
</comment>
<feature type="transmembrane region" description="Helical" evidence="5">
    <location>
        <begin position="168"/>
        <end position="189"/>
    </location>
</feature>
<dbReference type="GO" id="GO:0065002">
    <property type="term" value="P:intracellular protein transmembrane transport"/>
    <property type="evidence" value="ECO:0007669"/>
    <property type="project" value="TreeGrafter"/>
</dbReference>
<evidence type="ECO:0000256" key="4">
    <source>
        <dbReference type="ARBA" id="ARBA00023136"/>
    </source>
</evidence>
<keyword evidence="5" id="KW-0653">Protein transport</keyword>
<feature type="transmembrane region" description="Helical" evidence="5">
    <location>
        <begin position="82"/>
        <end position="103"/>
    </location>
</feature>
<sequence length="270" mass="30430">MAVNESDVPSAADTAAKERRDRAMSIFDHIGELRKRLIAVLLVTVLGLVIGLIAAQGLYEYLVSQEPLNNLPLNALSPWDSIGIYMKIAFVIALIPALPFALLQVWRFVKPALGRSEQRSALRYVPFALLMLLLGFAFSYFVVFPMAFHFTSGVAERLGLVETYGVVQYFSFMFNIIVPISLLFELPIVMMFLTKLRIVNPLRLRKLRRIAYFLMVLVGTLITPPDVISDLLVAAPLILLYEFSIMLSALIYRKQLQADKAWEEEFGPDA</sequence>
<evidence type="ECO:0000313" key="7">
    <source>
        <dbReference type="Proteomes" id="UP000621560"/>
    </source>
</evidence>
<dbReference type="InterPro" id="IPR002033">
    <property type="entry name" value="TatC"/>
</dbReference>
<dbReference type="PANTHER" id="PTHR30371">
    <property type="entry name" value="SEC-INDEPENDENT PROTEIN TRANSLOCASE PROTEIN TATC"/>
    <property type="match status" value="1"/>
</dbReference>
<feature type="transmembrane region" description="Helical" evidence="5">
    <location>
        <begin position="124"/>
        <end position="148"/>
    </location>
</feature>
<comment type="similarity">
    <text evidence="5">Belongs to the TatC family.</text>
</comment>
<evidence type="ECO:0000313" key="6">
    <source>
        <dbReference type="EMBL" id="MBD2847163.1"/>
    </source>
</evidence>
<keyword evidence="7" id="KW-1185">Reference proteome</keyword>
<feature type="transmembrane region" description="Helical" evidence="5">
    <location>
        <begin position="234"/>
        <end position="252"/>
    </location>
</feature>
<dbReference type="PROSITE" id="PS01218">
    <property type="entry name" value="TATC"/>
    <property type="match status" value="1"/>
</dbReference>
<accession>A0A927BXI9</accession>
<keyword evidence="2 5" id="KW-0812">Transmembrane</keyword>
<keyword evidence="5" id="KW-1003">Cell membrane</keyword>
<dbReference type="Pfam" id="PF00902">
    <property type="entry name" value="TatC"/>
    <property type="match status" value="1"/>
</dbReference>
<keyword evidence="5" id="KW-0811">Translocation</keyword>
<keyword evidence="5" id="KW-0813">Transport</keyword>
<dbReference type="AlphaFoldDB" id="A0A927BXI9"/>
<dbReference type="GO" id="GO:0043953">
    <property type="term" value="P:protein transport by the Tat complex"/>
    <property type="evidence" value="ECO:0007669"/>
    <property type="project" value="UniProtKB-UniRule"/>
</dbReference>
<comment type="subcellular location">
    <subcellularLocation>
        <location evidence="5">Cell membrane</location>
        <topology evidence="5">Multi-pass membrane protein</topology>
    </subcellularLocation>
    <subcellularLocation>
        <location evidence="1">Membrane</location>
        <topology evidence="1">Multi-pass membrane protein</topology>
    </subcellularLocation>
</comment>
<feature type="transmembrane region" description="Helical" evidence="5">
    <location>
        <begin position="37"/>
        <end position="62"/>
    </location>
</feature>
<dbReference type="Proteomes" id="UP000621560">
    <property type="component" value="Unassembled WGS sequence"/>
</dbReference>
<reference evidence="6" key="1">
    <citation type="submission" date="2020-09" db="EMBL/GenBank/DDBJ databases">
        <title>A novel bacterium of genus Paenibacillus, isolated from South China Sea.</title>
        <authorList>
            <person name="Huang H."/>
            <person name="Mo K."/>
            <person name="Hu Y."/>
        </authorList>
    </citation>
    <scope>NUCLEOTIDE SEQUENCE</scope>
    <source>
        <strain evidence="6">IB182496</strain>
    </source>
</reference>
<evidence type="ECO:0000256" key="3">
    <source>
        <dbReference type="ARBA" id="ARBA00022989"/>
    </source>
</evidence>
<feature type="transmembrane region" description="Helical" evidence="5">
    <location>
        <begin position="210"/>
        <end position="228"/>
    </location>
</feature>
<dbReference type="GO" id="GO:0033281">
    <property type="term" value="C:TAT protein transport complex"/>
    <property type="evidence" value="ECO:0007669"/>
    <property type="project" value="UniProtKB-UniRule"/>
</dbReference>
<proteinExistence type="inferred from homology"/>
<gene>
    <name evidence="5 6" type="primary">tatC</name>
    <name evidence="6" type="ORF">IDH44_18340</name>
</gene>
<keyword evidence="4 5" id="KW-0472">Membrane</keyword>
<name>A0A927BXI9_9BACL</name>
<dbReference type="RefSeq" id="WP_190920218.1">
    <property type="nucleotide sequence ID" value="NZ_JACXIZ010000033.1"/>
</dbReference>
<comment type="caution">
    <text evidence="6">The sequence shown here is derived from an EMBL/GenBank/DDBJ whole genome shotgun (WGS) entry which is preliminary data.</text>
</comment>